<name>B6WX17_9BACT</name>
<protein>
    <submittedName>
        <fullName evidence="1">Uncharacterized protein</fullName>
    </submittedName>
</protein>
<comment type="caution">
    <text evidence="1">The sequence shown here is derived from an EMBL/GenBank/DDBJ whole genome shotgun (WGS) entry which is preliminary data.</text>
</comment>
<reference evidence="1 2" key="1">
    <citation type="submission" date="2008-10" db="EMBL/GenBank/DDBJ databases">
        <title>Draft genome sequence of Desulvovibrio piger (ATCC 29098).</title>
        <authorList>
            <person name="Sudarsanam P."/>
            <person name="Ley R."/>
            <person name="Guruge J."/>
            <person name="Turnbaugh P.J."/>
            <person name="Mahowald M."/>
            <person name="Liep D."/>
            <person name="Gordon J."/>
        </authorList>
    </citation>
    <scope>NUCLEOTIDE SEQUENCE [LARGE SCALE GENOMIC DNA]</scope>
    <source>
        <strain evidence="1 2">ATCC 29098</strain>
    </source>
</reference>
<sequence length="61" mass="6544">MSVLAGEGTWRAGRSGRPGRAVWKFFCAEGMPVAEEGCLRGSGTSLIFFVRHVKKSPVGSM</sequence>
<proteinExistence type="predicted"/>
<accession>B6WX17</accession>
<dbReference type="AlphaFoldDB" id="B6WX17"/>
<gene>
    <name evidence="1" type="ORF">DESPIG_02642</name>
</gene>
<evidence type="ECO:0000313" key="1">
    <source>
        <dbReference type="EMBL" id="EEB32462.1"/>
    </source>
</evidence>
<reference evidence="1 2" key="2">
    <citation type="submission" date="2008-10" db="EMBL/GenBank/DDBJ databases">
        <authorList>
            <person name="Fulton L."/>
            <person name="Clifton S."/>
            <person name="Fulton B."/>
            <person name="Xu J."/>
            <person name="Minx P."/>
            <person name="Pepin K.H."/>
            <person name="Johnson M."/>
            <person name="Bhonagiri V."/>
            <person name="Nash W.E."/>
            <person name="Mardis E.R."/>
            <person name="Wilson R.K."/>
        </authorList>
    </citation>
    <scope>NUCLEOTIDE SEQUENCE [LARGE SCALE GENOMIC DNA]</scope>
    <source>
        <strain evidence="1 2">ATCC 29098</strain>
    </source>
</reference>
<evidence type="ECO:0000313" key="2">
    <source>
        <dbReference type="Proteomes" id="UP000003676"/>
    </source>
</evidence>
<dbReference type="Proteomes" id="UP000003676">
    <property type="component" value="Unassembled WGS sequence"/>
</dbReference>
<dbReference type="HOGENOM" id="CLU_2914989_0_0_7"/>
<organism evidence="1 2">
    <name type="scientific">Desulfovibrio piger ATCC 29098</name>
    <dbReference type="NCBI Taxonomy" id="411464"/>
    <lineage>
        <taxon>Bacteria</taxon>
        <taxon>Pseudomonadati</taxon>
        <taxon>Thermodesulfobacteriota</taxon>
        <taxon>Desulfovibrionia</taxon>
        <taxon>Desulfovibrionales</taxon>
        <taxon>Desulfovibrionaceae</taxon>
        <taxon>Desulfovibrio</taxon>
    </lineage>
</organism>
<dbReference type="EMBL" id="ABXU01000076">
    <property type="protein sequence ID" value="EEB32462.1"/>
    <property type="molecule type" value="Genomic_DNA"/>
</dbReference>